<evidence type="ECO:0000313" key="23">
    <source>
        <dbReference type="Proteomes" id="UP000245383"/>
    </source>
</evidence>
<evidence type="ECO:0000256" key="7">
    <source>
        <dbReference type="ARBA" id="ARBA00022692"/>
    </source>
</evidence>
<dbReference type="GO" id="GO:0008270">
    <property type="term" value="F:zinc ion binding"/>
    <property type="evidence" value="ECO:0007669"/>
    <property type="project" value="UniProtKB-KW"/>
</dbReference>
<dbReference type="Gene3D" id="3.30.200.20">
    <property type="entry name" value="Phosphorylase Kinase, domain 1"/>
    <property type="match status" value="1"/>
</dbReference>
<keyword evidence="14" id="KW-0472">Membrane</keyword>
<keyword evidence="15" id="KW-0576">Peroxisome</keyword>
<dbReference type="GO" id="GO:0005524">
    <property type="term" value="F:ATP binding"/>
    <property type="evidence" value="ECO:0007669"/>
    <property type="project" value="UniProtKB-UniRule"/>
</dbReference>
<dbReference type="InterPro" id="IPR006845">
    <property type="entry name" value="Pex_N"/>
</dbReference>
<evidence type="ECO:0000256" key="13">
    <source>
        <dbReference type="ARBA" id="ARBA00022989"/>
    </source>
</evidence>
<keyword evidence="8" id="KW-0479">Metal-binding</keyword>
<evidence type="ECO:0000259" key="21">
    <source>
        <dbReference type="PROSITE" id="PS50011"/>
    </source>
</evidence>
<feature type="domain" description="FHA" evidence="20">
    <location>
        <begin position="429"/>
        <end position="483"/>
    </location>
</feature>
<organism evidence="22 23">
    <name type="scientific">Smittium simulii</name>
    <dbReference type="NCBI Taxonomy" id="133385"/>
    <lineage>
        <taxon>Eukaryota</taxon>
        <taxon>Fungi</taxon>
        <taxon>Fungi incertae sedis</taxon>
        <taxon>Zoopagomycota</taxon>
        <taxon>Kickxellomycotina</taxon>
        <taxon>Harpellomycetes</taxon>
        <taxon>Harpellales</taxon>
        <taxon>Legeriomycetaceae</taxon>
        <taxon>Smittium</taxon>
    </lineage>
</organism>
<evidence type="ECO:0000256" key="3">
    <source>
        <dbReference type="ARBA" id="ARBA00005575"/>
    </source>
</evidence>
<dbReference type="PANTHER" id="PTHR48178">
    <property type="entry name" value="PEROXISOME BIOGENESIS FACTOR 2"/>
    <property type="match status" value="1"/>
</dbReference>
<keyword evidence="19" id="KW-0067">ATP-binding</keyword>
<dbReference type="PANTHER" id="PTHR48178:SF1">
    <property type="entry name" value="PEROXISOME BIOGENESIS FACTOR 2"/>
    <property type="match status" value="1"/>
</dbReference>
<keyword evidence="10" id="KW-0833">Ubl conjugation pathway</keyword>
<dbReference type="InterPro" id="IPR025654">
    <property type="entry name" value="PEX2/10"/>
</dbReference>
<comment type="pathway">
    <text evidence="2">Protein modification; protein ubiquitination.</text>
</comment>
<comment type="similarity">
    <text evidence="3">Belongs to the protein kinase superfamily. CAMK Ser/Thr protein kinase family. CHEK2 subfamily.</text>
</comment>
<keyword evidence="19" id="KW-0547">Nucleotide-binding</keyword>
<dbReference type="GO" id="GO:0005778">
    <property type="term" value="C:peroxisomal membrane"/>
    <property type="evidence" value="ECO:0007669"/>
    <property type="project" value="UniProtKB-SubCell"/>
</dbReference>
<dbReference type="GO" id="GO:0004672">
    <property type="term" value="F:protein kinase activity"/>
    <property type="evidence" value="ECO:0007669"/>
    <property type="project" value="InterPro"/>
</dbReference>
<feature type="binding site" evidence="19">
    <location>
        <position position="559"/>
    </location>
    <ligand>
        <name>ATP</name>
        <dbReference type="ChEBI" id="CHEBI:30616"/>
    </ligand>
</feature>
<dbReference type="SUPFAM" id="SSF49879">
    <property type="entry name" value="SMAD/FHA domain"/>
    <property type="match status" value="1"/>
</dbReference>
<dbReference type="InterPro" id="IPR000719">
    <property type="entry name" value="Prot_kinase_dom"/>
</dbReference>
<dbReference type="EMBL" id="MBFR01000151">
    <property type="protein sequence ID" value="PVU92722.1"/>
    <property type="molecule type" value="Genomic_DNA"/>
</dbReference>
<evidence type="ECO:0000256" key="8">
    <source>
        <dbReference type="ARBA" id="ARBA00022723"/>
    </source>
</evidence>
<evidence type="ECO:0000256" key="2">
    <source>
        <dbReference type="ARBA" id="ARBA00004906"/>
    </source>
</evidence>
<keyword evidence="12" id="KW-0653">Protein transport</keyword>
<accession>A0A2T9YK51</accession>
<evidence type="ECO:0000256" key="17">
    <source>
        <dbReference type="ARBA" id="ARBA00034438"/>
    </source>
</evidence>
<dbReference type="PROSITE" id="PS50006">
    <property type="entry name" value="FHA_DOMAIN"/>
    <property type="match status" value="1"/>
</dbReference>
<keyword evidence="5" id="KW-0813">Transport</keyword>
<dbReference type="SMART" id="SM00240">
    <property type="entry name" value="FHA"/>
    <property type="match status" value="1"/>
</dbReference>
<dbReference type="PROSITE" id="PS00518">
    <property type="entry name" value="ZF_RING_1"/>
    <property type="match status" value="1"/>
</dbReference>
<dbReference type="GO" id="GO:0016562">
    <property type="term" value="P:protein import into peroxisome matrix, receptor recycling"/>
    <property type="evidence" value="ECO:0007669"/>
    <property type="project" value="UniProtKB-ARBA"/>
</dbReference>
<dbReference type="STRING" id="133385.A0A2T9YK51"/>
<protein>
    <recommendedName>
        <fullName evidence="18">RING-type E3 ubiquitin transferase (cysteine targeting)</fullName>
        <ecNumber evidence="18">2.3.2.36</ecNumber>
    </recommendedName>
    <alternativeName>
        <fullName evidence="16">Peroxin-2</fullName>
    </alternativeName>
</protein>
<dbReference type="GO" id="GO:0061630">
    <property type="term" value="F:ubiquitin protein ligase activity"/>
    <property type="evidence" value="ECO:0007669"/>
    <property type="project" value="UniProtKB-EC"/>
</dbReference>
<dbReference type="PROSITE" id="PS50011">
    <property type="entry name" value="PROTEIN_KINASE_DOM"/>
    <property type="match status" value="1"/>
</dbReference>
<evidence type="ECO:0000256" key="12">
    <source>
        <dbReference type="ARBA" id="ARBA00022927"/>
    </source>
</evidence>
<dbReference type="Proteomes" id="UP000245383">
    <property type="component" value="Unassembled WGS sequence"/>
</dbReference>
<name>A0A2T9YK51_9FUNG</name>
<evidence type="ECO:0000256" key="11">
    <source>
        <dbReference type="ARBA" id="ARBA00022833"/>
    </source>
</evidence>
<dbReference type="GO" id="GO:0016567">
    <property type="term" value="P:protein ubiquitination"/>
    <property type="evidence" value="ECO:0007669"/>
    <property type="project" value="UniProtKB-ARBA"/>
</dbReference>
<dbReference type="SUPFAM" id="SSF56112">
    <property type="entry name" value="Protein kinase-like (PK-like)"/>
    <property type="match status" value="1"/>
</dbReference>
<reference evidence="22 23" key="1">
    <citation type="journal article" date="2018" name="MBio">
        <title>Comparative Genomics Reveals the Core Gene Toolbox for the Fungus-Insect Symbiosis.</title>
        <authorList>
            <person name="Wang Y."/>
            <person name="Stata M."/>
            <person name="Wang W."/>
            <person name="Stajich J.E."/>
            <person name="White M.M."/>
            <person name="Moncalvo J.M."/>
        </authorList>
    </citation>
    <scope>NUCLEOTIDE SEQUENCE [LARGE SCALE GENOMIC DNA]</scope>
    <source>
        <strain evidence="22 23">SWE-8-4</strain>
    </source>
</reference>
<proteinExistence type="inferred from homology"/>
<evidence type="ECO:0000256" key="18">
    <source>
        <dbReference type="ARBA" id="ARBA00034523"/>
    </source>
</evidence>
<comment type="similarity">
    <text evidence="4">Belongs to the pex2/pex10/pex12 family.</text>
</comment>
<keyword evidence="6" id="KW-0808">Transferase</keyword>
<evidence type="ECO:0000256" key="5">
    <source>
        <dbReference type="ARBA" id="ARBA00022448"/>
    </source>
</evidence>
<dbReference type="CDD" id="cd22670">
    <property type="entry name" value="FHA_MEK1-like"/>
    <property type="match status" value="1"/>
</dbReference>
<comment type="subcellular location">
    <subcellularLocation>
        <location evidence="1">Peroxisome membrane</location>
        <topology evidence="1">Multi-pass membrane protein</topology>
    </subcellularLocation>
</comment>
<evidence type="ECO:0000256" key="4">
    <source>
        <dbReference type="ARBA" id="ARBA00008704"/>
    </source>
</evidence>
<comment type="catalytic activity">
    <reaction evidence="17">
        <text>[E2 ubiquitin-conjugating enzyme]-S-ubiquitinyl-L-cysteine + [acceptor protein]-L-cysteine = [E2 ubiquitin-conjugating enzyme]-L-cysteine + [acceptor protein]-S-ubiquitinyl-L-cysteine.</text>
        <dbReference type="EC" id="2.3.2.36"/>
    </reaction>
</comment>
<dbReference type="OrthoDB" id="1701437at2759"/>
<gene>
    <name evidence="22" type="ORF">BB561_003646</name>
</gene>
<evidence type="ECO:0000259" key="20">
    <source>
        <dbReference type="PROSITE" id="PS50006"/>
    </source>
</evidence>
<dbReference type="InterPro" id="IPR011009">
    <property type="entry name" value="Kinase-like_dom_sf"/>
</dbReference>
<evidence type="ECO:0000256" key="1">
    <source>
        <dbReference type="ARBA" id="ARBA00004585"/>
    </source>
</evidence>
<evidence type="ECO:0000256" key="6">
    <source>
        <dbReference type="ARBA" id="ARBA00022679"/>
    </source>
</evidence>
<dbReference type="InterPro" id="IPR017441">
    <property type="entry name" value="Protein_kinase_ATP_BS"/>
</dbReference>
<feature type="domain" description="Protein kinase" evidence="21">
    <location>
        <begin position="530"/>
        <end position="612"/>
    </location>
</feature>
<evidence type="ECO:0000256" key="14">
    <source>
        <dbReference type="ARBA" id="ARBA00023136"/>
    </source>
</evidence>
<dbReference type="InterPro" id="IPR000253">
    <property type="entry name" value="FHA_dom"/>
</dbReference>
<dbReference type="Pfam" id="PF00069">
    <property type="entry name" value="Pkinase"/>
    <property type="match status" value="1"/>
</dbReference>
<dbReference type="Pfam" id="PF00498">
    <property type="entry name" value="FHA"/>
    <property type="match status" value="1"/>
</dbReference>
<dbReference type="InterPro" id="IPR008984">
    <property type="entry name" value="SMAD_FHA_dom_sf"/>
</dbReference>
<comment type="caution">
    <text evidence="22">The sequence shown here is derived from an EMBL/GenBank/DDBJ whole genome shotgun (WGS) entry which is preliminary data.</text>
</comment>
<evidence type="ECO:0000313" key="22">
    <source>
        <dbReference type="EMBL" id="PVU92722.1"/>
    </source>
</evidence>
<dbReference type="InterPro" id="IPR017907">
    <property type="entry name" value="Znf_RING_CS"/>
</dbReference>
<evidence type="ECO:0000256" key="15">
    <source>
        <dbReference type="ARBA" id="ARBA00023140"/>
    </source>
</evidence>
<dbReference type="PROSITE" id="PS00107">
    <property type="entry name" value="PROTEIN_KINASE_ATP"/>
    <property type="match status" value="1"/>
</dbReference>
<keyword evidence="23" id="KW-1185">Reference proteome</keyword>
<dbReference type="AlphaFoldDB" id="A0A2T9YK51"/>
<keyword evidence="11" id="KW-0862">Zinc</keyword>
<keyword evidence="9" id="KW-0863">Zinc-finger</keyword>
<dbReference type="Pfam" id="PF04757">
    <property type="entry name" value="Pex2_Pex12"/>
    <property type="match status" value="1"/>
</dbReference>
<keyword evidence="13" id="KW-1133">Transmembrane helix</keyword>
<evidence type="ECO:0000256" key="19">
    <source>
        <dbReference type="PROSITE-ProRule" id="PRU10141"/>
    </source>
</evidence>
<dbReference type="EC" id="2.3.2.36" evidence="18"/>
<keyword evidence="7" id="KW-0812">Transmembrane</keyword>
<sequence>MNYPQIDPFQQTLPLDHITETVSTDSSNIKLNYLYSSGRVNKLDSELLEQEIFTTLQEPLYESFLFYKPTLLNKYKPEISAALNALLLFIPFSQNKNATYAQQVQNLAYRIDSKKKSRLYLYAATLVFSSYFWTRYTSFLSLKRWADNPTRSLKYKIWSVSQKIDKLWKTLSFLNFLLFISNGKYKSLLERIFDLKLTFAKPSLFQAVSFEFMNRQIVWNAFTEFFMFIVPLLNVPKLYSTILFKTRSLVGLGPISVDPEIANLPQNICPKCFLDEKNESTQADYNDYNKISKSCRAVNPFSTDCGHIYCYVCIKTKLIREENMCACLKCGNNSCASSTVTSSIVSFSHLLYNLSDILQYNHFAVSVVEMASTEDYYEFTQPTQPIDESTQNIDEEETASLTQNKVVATLVKLNGHLIQNYNLYTNLPILIGRHRTCEIVIDSNFSSNKHCKIYAVESTGLQDLIVFCEDLSSNGTLWNGKKIGRGNKVILSHGDTLEIKKGNYITFLLKNRILRKHDNENQLDVSNIYQITDKVLGSGTFAKVKLAIRKDTNEQVAVKIMDKVSLKNPGSIGGGTNYIDEINLLRAFDHPNIVRVFEVQETEKQVFIFMPL</sequence>
<evidence type="ECO:0000256" key="9">
    <source>
        <dbReference type="ARBA" id="ARBA00022771"/>
    </source>
</evidence>
<dbReference type="Gene3D" id="2.60.200.20">
    <property type="match status" value="1"/>
</dbReference>
<evidence type="ECO:0000256" key="10">
    <source>
        <dbReference type="ARBA" id="ARBA00022786"/>
    </source>
</evidence>
<evidence type="ECO:0000256" key="16">
    <source>
        <dbReference type="ARBA" id="ARBA00032511"/>
    </source>
</evidence>